<name>A0A139RIL9_STROR</name>
<protein>
    <submittedName>
        <fullName evidence="1">Uncharacterized protein</fullName>
    </submittedName>
</protein>
<dbReference type="RefSeq" id="WP_061866134.1">
    <property type="nucleotide sequence ID" value="NZ_KQ970803.1"/>
</dbReference>
<dbReference type="PATRIC" id="fig|1303.87.peg.1641"/>
<reference evidence="1 2" key="1">
    <citation type="submission" date="2016-01" db="EMBL/GenBank/DDBJ databases">
        <title>Highly variable Streptococcus oralis are common among viridans streptococci isolated from primates.</title>
        <authorList>
            <person name="Denapaite D."/>
            <person name="Rieger M."/>
            <person name="Koendgen S."/>
            <person name="Brueckner R."/>
            <person name="Ochigava I."/>
            <person name="Kappeler P."/>
            <person name="Maetz-Rensing K."/>
            <person name="Leendertz F."/>
            <person name="Hakenbeck R."/>
        </authorList>
    </citation>
    <scope>NUCLEOTIDE SEQUENCE [LARGE SCALE GENOMIC DNA]</scope>
    <source>
        <strain evidence="1 2">DD17</strain>
    </source>
</reference>
<evidence type="ECO:0000313" key="1">
    <source>
        <dbReference type="EMBL" id="KXU14607.1"/>
    </source>
</evidence>
<proteinExistence type="predicted"/>
<dbReference type="Proteomes" id="UP000072989">
    <property type="component" value="Unassembled WGS sequence"/>
</dbReference>
<comment type="caution">
    <text evidence="1">The sequence shown here is derived from an EMBL/GenBank/DDBJ whole genome shotgun (WGS) entry which is preliminary data.</text>
</comment>
<organism evidence="1 2">
    <name type="scientific">Streptococcus oralis</name>
    <dbReference type="NCBI Taxonomy" id="1303"/>
    <lineage>
        <taxon>Bacteria</taxon>
        <taxon>Bacillati</taxon>
        <taxon>Bacillota</taxon>
        <taxon>Bacilli</taxon>
        <taxon>Lactobacillales</taxon>
        <taxon>Streptococcaceae</taxon>
        <taxon>Streptococcus</taxon>
    </lineage>
</organism>
<gene>
    <name evidence="1" type="ORF">SORDD17_01364</name>
</gene>
<dbReference type="AlphaFoldDB" id="A0A139RIL9"/>
<sequence length="159" mass="18239">MATITDYTNKKTAMASVFSDIAQFQDRFHLLASYVPPCIFKEMEQELHLIRCSAAGSILKHTEEAERHVDFLAQNAEVLLGSLEYYNRMDLILGGPSLEEYETPYTFTSQIIRQAMKQINRRATKRTVADYVHELIRQDFARLEMDEGSVLETVAKGKK</sequence>
<evidence type="ECO:0000313" key="2">
    <source>
        <dbReference type="Proteomes" id="UP000072989"/>
    </source>
</evidence>
<dbReference type="EMBL" id="LQZE01000300">
    <property type="protein sequence ID" value="KXU14607.1"/>
    <property type="molecule type" value="Genomic_DNA"/>
</dbReference>
<accession>A0A139RIL9</accession>